<dbReference type="OrthoDB" id="286202at2"/>
<organism evidence="1 2">
    <name type="scientific">Cohnella faecalis</name>
    <dbReference type="NCBI Taxonomy" id="2315694"/>
    <lineage>
        <taxon>Bacteria</taxon>
        <taxon>Bacillati</taxon>
        <taxon>Bacillota</taxon>
        <taxon>Bacilli</taxon>
        <taxon>Bacillales</taxon>
        <taxon>Paenibacillaceae</taxon>
        <taxon>Cohnella</taxon>
    </lineage>
</organism>
<keyword evidence="2" id="KW-1185">Reference proteome</keyword>
<dbReference type="PANTHER" id="PTHR30024:SF42">
    <property type="entry name" value="ALIPHATIC SULFONATES-BINDING PROTEIN-RELATED"/>
    <property type="match status" value="1"/>
</dbReference>
<dbReference type="AlphaFoldDB" id="A0A398CEY3"/>
<evidence type="ECO:0000313" key="1">
    <source>
        <dbReference type="EMBL" id="RIE00442.1"/>
    </source>
</evidence>
<dbReference type="Gene3D" id="3.40.190.10">
    <property type="entry name" value="Periplasmic binding protein-like II"/>
    <property type="match status" value="2"/>
</dbReference>
<dbReference type="PANTHER" id="PTHR30024">
    <property type="entry name" value="ALIPHATIC SULFONATES-BINDING PROTEIN-RELATED"/>
    <property type="match status" value="1"/>
</dbReference>
<reference evidence="1 2" key="1">
    <citation type="submission" date="2018-09" db="EMBL/GenBank/DDBJ databases">
        <title>Cohnella cavernae sp. nov., isolated from a karst cave.</title>
        <authorList>
            <person name="Zhu H."/>
        </authorList>
    </citation>
    <scope>NUCLEOTIDE SEQUENCE [LARGE SCALE GENOMIC DNA]</scope>
    <source>
        <strain evidence="1 2">K2E09-144</strain>
    </source>
</reference>
<gene>
    <name evidence="1" type="ORF">D3H35_28965</name>
</gene>
<dbReference type="SUPFAM" id="SSF53850">
    <property type="entry name" value="Periplasmic binding protein-like II"/>
    <property type="match status" value="1"/>
</dbReference>
<accession>A0A398CEY3</accession>
<proteinExistence type="predicted"/>
<evidence type="ECO:0000313" key="2">
    <source>
        <dbReference type="Proteomes" id="UP000266340"/>
    </source>
</evidence>
<dbReference type="EMBL" id="QXJM01000056">
    <property type="protein sequence ID" value="RIE00442.1"/>
    <property type="molecule type" value="Genomic_DNA"/>
</dbReference>
<sequence>MLDAASLKPSDLEIVYLEPNEAQPAFDGGSVDAWAIWDPLLTSEIQQKEARVLIDNKQVNAISPIFALARSEFAEKHPNWSSLSCRRTRRAGSGTTIIMTKLPTFWPHSKKWKSRLSAK</sequence>
<name>A0A398CEY3_9BACL</name>
<dbReference type="Proteomes" id="UP000266340">
    <property type="component" value="Unassembled WGS sequence"/>
</dbReference>
<protein>
    <submittedName>
        <fullName evidence="1">Uncharacterized protein</fullName>
    </submittedName>
</protein>
<comment type="caution">
    <text evidence="1">The sequence shown here is derived from an EMBL/GenBank/DDBJ whole genome shotgun (WGS) entry which is preliminary data.</text>
</comment>